<accession>S5N8Y3</accession>
<reference evidence="1 2" key="1">
    <citation type="submission" date="2013-07" db="EMBL/GenBank/DDBJ databases">
        <title>Genome sequence of Salmonella bongori N268-08 - a rare clinical isolate.</title>
        <authorList>
            <person name="Marti R."/>
            <person name="Hagens S."/>
            <person name="Loessner M.J."/>
            <person name="Klumpp J."/>
        </authorList>
    </citation>
    <scope>NUCLEOTIDE SEQUENCE [LARGE SCALE GENOMIC DNA]</scope>
    <source>
        <strain evidence="1 2">N268-08</strain>
    </source>
</reference>
<evidence type="ECO:0000313" key="2">
    <source>
        <dbReference type="Proteomes" id="UP000015042"/>
    </source>
</evidence>
<dbReference type="KEGG" id="sbz:A464_1855"/>
<protein>
    <submittedName>
        <fullName evidence="1">Uncharacterized protein</fullName>
    </submittedName>
</protein>
<gene>
    <name evidence="1" type="ORF">A464_1855</name>
</gene>
<dbReference type="HOGENOM" id="CLU_3257488_0_0_6"/>
<organism evidence="1 2">
    <name type="scientific">Salmonella bongori N268-08</name>
    <dbReference type="NCBI Taxonomy" id="1197719"/>
    <lineage>
        <taxon>Bacteria</taxon>
        <taxon>Pseudomonadati</taxon>
        <taxon>Pseudomonadota</taxon>
        <taxon>Gammaproteobacteria</taxon>
        <taxon>Enterobacterales</taxon>
        <taxon>Enterobacteriaceae</taxon>
        <taxon>Salmonella</taxon>
    </lineage>
</organism>
<evidence type="ECO:0000313" key="1">
    <source>
        <dbReference type="EMBL" id="AGR59040.1"/>
    </source>
</evidence>
<name>S5N8Y3_SALBN</name>
<dbReference type="Proteomes" id="UP000015042">
    <property type="component" value="Chromosome"/>
</dbReference>
<dbReference type="eggNOG" id="ENOG502ZR0C">
    <property type="taxonomic scope" value="Bacteria"/>
</dbReference>
<dbReference type="EMBL" id="CP006608">
    <property type="protein sequence ID" value="AGR59040.1"/>
    <property type="molecule type" value="Genomic_DNA"/>
</dbReference>
<sequence length="42" mass="5106">MATGRLFFNRQENELISFNPLRMKSTQTVHFRQRNALQRRVI</sequence>
<dbReference type="PATRIC" id="fig|1197719.3.peg.1848"/>
<proteinExistence type="predicted"/>
<dbReference type="AlphaFoldDB" id="S5N8Y3"/>